<dbReference type="Proteomes" id="UP000814033">
    <property type="component" value="Unassembled WGS sequence"/>
</dbReference>
<protein>
    <submittedName>
        <fullName evidence="1">Uncharacterized protein</fullName>
    </submittedName>
</protein>
<gene>
    <name evidence="1" type="ORF">FA95DRAFT_662754</name>
</gene>
<evidence type="ECO:0000313" key="1">
    <source>
        <dbReference type="EMBL" id="KAI0050215.1"/>
    </source>
</evidence>
<keyword evidence="2" id="KW-1185">Reference proteome</keyword>
<name>A0ACB8S2I1_9AGAM</name>
<sequence>MWAIEDTGSETTTSSESGGRKAGVRAVPISDQRKRPVLLGQGLGKQWCGPWQYDADSEDTPARVIRWSARDRLVVLLRTPEDRRHLRIGRRLDIPGRTRRYKCVAVSAALRYQTVCLHYFEVLNLLQTWYAPVTSISFSRHEAGVRTFGGWLTRMSCHYSLRVLMSMLPVQSRRRTHTPTPSSAAPLLIPRPWFASKLMAKQLIKNPENLRAQAQRITHSAPRE</sequence>
<accession>A0ACB8S2I1</accession>
<evidence type="ECO:0000313" key="2">
    <source>
        <dbReference type="Proteomes" id="UP000814033"/>
    </source>
</evidence>
<organism evidence="1 2">
    <name type="scientific">Auriscalpium vulgare</name>
    <dbReference type="NCBI Taxonomy" id="40419"/>
    <lineage>
        <taxon>Eukaryota</taxon>
        <taxon>Fungi</taxon>
        <taxon>Dikarya</taxon>
        <taxon>Basidiomycota</taxon>
        <taxon>Agaricomycotina</taxon>
        <taxon>Agaricomycetes</taxon>
        <taxon>Russulales</taxon>
        <taxon>Auriscalpiaceae</taxon>
        <taxon>Auriscalpium</taxon>
    </lineage>
</organism>
<proteinExistence type="predicted"/>
<dbReference type="EMBL" id="MU275864">
    <property type="protein sequence ID" value="KAI0050215.1"/>
    <property type="molecule type" value="Genomic_DNA"/>
</dbReference>
<reference evidence="1" key="1">
    <citation type="submission" date="2021-02" db="EMBL/GenBank/DDBJ databases">
        <authorList>
            <consortium name="DOE Joint Genome Institute"/>
            <person name="Ahrendt S."/>
            <person name="Looney B.P."/>
            <person name="Miyauchi S."/>
            <person name="Morin E."/>
            <person name="Drula E."/>
            <person name="Courty P.E."/>
            <person name="Chicoki N."/>
            <person name="Fauchery L."/>
            <person name="Kohler A."/>
            <person name="Kuo A."/>
            <person name="Labutti K."/>
            <person name="Pangilinan J."/>
            <person name="Lipzen A."/>
            <person name="Riley R."/>
            <person name="Andreopoulos W."/>
            <person name="He G."/>
            <person name="Johnson J."/>
            <person name="Barry K.W."/>
            <person name="Grigoriev I.V."/>
            <person name="Nagy L."/>
            <person name="Hibbett D."/>
            <person name="Henrissat B."/>
            <person name="Matheny P.B."/>
            <person name="Labbe J."/>
            <person name="Martin F."/>
        </authorList>
    </citation>
    <scope>NUCLEOTIDE SEQUENCE</scope>
    <source>
        <strain evidence="1">FP105234-sp</strain>
    </source>
</reference>
<comment type="caution">
    <text evidence="1">The sequence shown here is derived from an EMBL/GenBank/DDBJ whole genome shotgun (WGS) entry which is preliminary data.</text>
</comment>
<reference evidence="1" key="2">
    <citation type="journal article" date="2022" name="New Phytol.">
        <title>Evolutionary transition to the ectomycorrhizal habit in the genomes of a hyperdiverse lineage of mushroom-forming fungi.</title>
        <authorList>
            <person name="Looney B."/>
            <person name="Miyauchi S."/>
            <person name="Morin E."/>
            <person name="Drula E."/>
            <person name="Courty P.E."/>
            <person name="Kohler A."/>
            <person name="Kuo A."/>
            <person name="LaButti K."/>
            <person name="Pangilinan J."/>
            <person name="Lipzen A."/>
            <person name="Riley R."/>
            <person name="Andreopoulos W."/>
            <person name="He G."/>
            <person name="Johnson J."/>
            <person name="Nolan M."/>
            <person name="Tritt A."/>
            <person name="Barry K.W."/>
            <person name="Grigoriev I.V."/>
            <person name="Nagy L.G."/>
            <person name="Hibbett D."/>
            <person name="Henrissat B."/>
            <person name="Matheny P.B."/>
            <person name="Labbe J."/>
            <person name="Martin F.M."/>
        </authorList>
    </citation>
    <scope>NUCLEOTIDE SEQUENCE</scope>
    <source>
        <strain evidence="1">FP105234-sp</strain>
    </source>
</reference>